<feature type="region of interest" description="Disordered" evidence="11">
    <location>
        <begin position="1"/>
        <end position="30"/>
    </location>
</feature>
<dbReference type="CDD" id="cd02659">
    <property type="entry name" value="peptidase_C19C"/>
    <property type="match status" value="1"/>
</dbReference>
<evidence type="ECO:0000256" key="5">
    <source>
        <dbReference type="ARBA" id="ARBA00022670"/>
    </source>
</evidence>
<dbReference type="PROSITE" id="PS00972">
    <property type="entry name" value="USP_1"/>
    <property type="match status" value="1"/>
</dbReference>
<dbReference type="Gene3D" id="3.90.70.10">
    <property type="entry name" value="Cysteine proteinases"/>
    <property type="match status" value="1"/>
</dbReference>
<feature type="domain" description="USP" evidence="13">
    <location>
        <begin position="190"/>
        <end position="499"/>
    </location>
</feature>
<evidence type="ECO:0000256" key="9">
    <source>
        <dbReference type="ARBA" id="ARBA00031500"/>
    </source>
</evidence>
<dbReference type="InterPro" id="IPR029346">
    <property type="entry name" value="USP_C"/>
</dbReference>
<evidence type="ECO:0000256" key="8">
    <source>
        <dbReference type="ARBA" id="ARBA00022807"/>
    </source>
</evidence>
<dbReference type="InterPro" id="IPR028889">
    <property type="entry name" value="USP"/>
</dbReference>
<dbReference type="InterPro" id="IPR038765">
    <property type="entry name" value="Papain-like_cys_pep_sf"/>
</dbReference>
<evidence type="ECO:0000256" key="2">
    <source>
        <dbReference type="ARBA" id="ARBA00009085"/>
    </source>
</evidence>
<keyword evidence="5" id="KW-0645">Protease</keyword>
<feature type="compositionally biased region" description="Basic and acidic residues" evidence="11">
    <location>
        <begin position="1"/>
        <end position="10"/>
    </location>
</feature>
<dbReference type="InterPro" id="IPR001394">
    <property type="entry name" value="Peptidase_C19_UCH"/>
</dbReference>
<dbReference type="Proteomes" id="UP001652625">
    <property type="component" value="Chromosome 08"/>
</dbReference>
<dbReference type="InterPro" id="IPR018200">
    <property type="entry name" value="USP_CS"/>
</dbReference>
<dbReference type="InterPro" id="IPR050164">
    <property type="entry name" value="Peptidase_C19"/>
</dbReference>
<protein>
    <recommendedName>
        <fullName evidence="4">Ubiquitin carboxyl-terminal hydrolase 7</fullName>
        <ecNumber evidence="3">3.4.19.12</ecNumber>
    </recommendedName>
    <alternativeName>
        <fullName evidence="10">Ubiquitin thioesterase 7</fullName>
    </alternativeName>
    <alternativeName>
        <fullName evidence="9">Ubiquitin-specific-processing protease 7</fullName>
    </alternativeName>
</protein>
<dbReference type="SMART" id="SM00061">
    <property type="entry name" value="MATH"/>
    <property type="match status" value="1"/>
</dbReference>
<accession>A0ABM4C9Q0</accession>
<dbReference type="Gene3D" id="2.60.210.10">
    <property type="entry name" value="Apoptosis, Tumor Necrosis Factor Receptor Associated Protein 2, Chain A"/>
    <property type="match status" value="1"/>
</dbReference>
<dbReference type="GO" id="GO:0016787">
    <property type="term" value="F:hydrolase activity"/>
    <property type="evidence" value="ECO:0007669"/>
    <property type="project" value="UniProtKB-KW"/>
</dbReference>
<evidence type="ECO:0000256" key="4">
    <source>
        <dbReference type="ARBA" id="ARBA00021393"/>
    </source>
</evidence>
<dbReference type="PANTHER" id="PTHR24006:SF644">
    <property type="entry name" value="UBIQUITIN CARBOXYL-TERMINAL HYDROLASE 7"/>
    <property type="match status" value="1"/>
</dbReference>
<evidence type="ECO:0000256" key="7">
    <source>
        <dbReference type="ARBA" id="ARBA00022801"/>
    </source>
</evidence>
<dbReference type="PROSITE" id="PS50144">
    <property type="entry name" value="MATH"/>
    <property type="match status" value="1"/>
</dbReference>
<dbReference type="RefSeq" id="XP_065658399.1">
    <property type="nucleotide sequence ID" value="XM_065802327.1"/>
</dbReference>
<dbReference type="Pfam" id="PF14533">
    <property type="entry name" value="USP7_C2"/>
    <property type="match status" value="1"/>
</dbReference>
<dbReference type="SUPFAM" id="SSF49599">
    <property type="entry name" value="TRAF domain-like"/>
    <property type="match status" value="1"/>
</dbReference>
<dbReference type="InterPro" id="IPR024729">
    <property type="entry name" value="USP7_ICP0-binding_dom"/>
</dbReference>
<comment type="similarity">
    <text evidence="2">Belongs to the peptidase C19 family.</text>
</comment>
<dbReference type="PANTHER" id="PTHR24006">
    <property type="entry name" value="UBIQUITIN CARBOXYL-TERMINAL HYDROLASE"/>
    <property type="match status" value="1"/>
</dbReference>
<keyword evidence="6" id="KW-0833">Ubl conjugation pathway</keyword>
<dbReference type="SUPFAM" id="SSF54001">
    <property type="entry name" value="Cysteine proteinases"/>
    <property type="match status" value="1"/>
</dbReference>
<dbReference type="InterPro" id="IPR008974">
    <property type="entry name" value="TRAF-like"/>
</dbReference>
<dbReference type="Pfam" id="PF22486">
    <property type="entry name" value="MATH_2"/>
    <property type="match status" value="1"/>
</dbReference>
<evidence type="ECO:0000259" key="12">
    <source>
        <dbReference type="PROSITE" id="PS50144"/>
    </source>
</evidence>
<dbReference type="PROSITE" id="PS50235">
    <property type="entry name" value="USP_3"/>
    <property type="match status" value="1"/>
</dbReference>
<dbReference type="GeneID" id="100215841"/>
<evidence type="ECO:0000256" key="11">
    <source>
        <dbReference type="SAM" id="MobiDB-lite"/>
    </source>
</evidence>
<dbReference type="EC" id="3.4.19.12" evidence="3"/>
<feature type="compositionally biased region" description="Basic and acidic residues" evidence="11">
    <location>
        <begin position="19"/>
        <end position="30"/>
    </location>
</feature>
<evidence type="ECO:0000256" key="3">
    <source>
        <dbReference type="ARBA" id="ARBA00012759"/>
    </source>
</evidence>
<evidence type="ECO:0000313" key="14">
    <source>
        <dbReference type="Proteomes" id="UP001652625"/>
    </source>
</evidence>
<keyword evidence="8" id="KW-0788">Thiol protease</keyword>
<comment type="catalytic activity">
    <reaction evidence="1">
        <text>Thiol-dependent hydrolysis of ester, thioester, amide, peptide and isopeptide bonds formed by the C-terminal Gly of ubiquitin (a 76-residue protein attached to proteins as an intracellular targeting signal).</text>
        <dbReference type="EC" id="3.4.19.12"/>
    </reaction>
</comment>
<keyword evidence="14" id="KW-1185">Reference proteome</keyword>
<evidence type="ECO:0000313" key="15">
    <source>
        <dbReference type="RefSeq" id="XP_065658399.1"/>
    </source>
</evidence>
<evidence type="ECO:0000256" key="1">
    <source>
        <dbReference type="ARBA" id="ARBA00000707"/>
    </source>
</evidence>
<feature type="domain" description="MATH" evidence="12">
    <location>
        <begin position="44"/>
        <end position="171"/>
    </location>
</feature>
<dbReference type="Gene3D" id="3.10.20.90">
    <property type="entry name" value="Phosphatidylinositol 3-kinase Catalytic Subunit, Chain A, domain 1"/>
    <property type="match status" value="2"/>
</dbReference>
<reference evidence="15" key="1">
    <citation type="submission" date="2025-08" db="UniProtKB">
        <authorList>
            <consortium name="RefSeq"/>
        </authorList>
    </citation>
    <scope>IDENTIFICATION</scope>
</reference>
<sequence length="1081" mass="124164">MKEKDEEGKDSTPLAGTDEPAKENHLNENTKDVEMADEDHCRAEGLITFEVHNVSKIKETVLSEPVIIRNLPWRIMLMPRYSVNQSNERSKSAGVFVQCDPDSDVASWSCQAHAKITLKSHKGEDVVRKISHLFFAKENDWGYSTFVPWNDLIDVHKGYCKNDIITLEAFVQAEAPHGVFWDSKKLTGYVGLKNQGATCYMNSLLQTLFFTNQLRKAVYQMPTENDDINKSVALALQRVFYDLQHSDKPVATKKLTKSFGWETLDSFMQHDAQELCRVLLDNMEMKMKSTVVEGIIPKLLEGKMNSYIQCSNVDYYSSREEPFYDIQLNIKGKTDVIDSFTEYIKAEMLDGDNKYDAGQHGLQDAKKGVIFRHFPPVLHLHLLRFQYDPQTDTNYKINDRYAFPESLNLEKFLEPEFRANAPAPIYTLHAVLVHSGDNHGGHYVVYINPRGDGKWFKFDDDVVSQATKKEAIENNFGGFEDEVVLRHCTNAYMLSYLRTSDLKTILTDVGEDCIPDHLASKFSEEKRLEVQRRKERSEAHLYMDVHIITEDAFYKWSGNDLFDLDNNKTVNFKIQKKEKLCDATKIIAEAFGYTASQCRLWPIQKRANSTTRPAMVELRNEDKRRFETPDDIELFYANDQDPTMLAFLEMLSPDSDCTSLPDFDSSNEVILFFKYYNPKYKTMSYCGHHYVNLHSTPSSLFPMLCKRAGLPQETKLLFYEELKAGQTECTETDKKFDEVVHDLMDGDIICFQAVEKDLTCYELPTPVEYFKDLLHQVQILFCDKTVPSDNGFIETLNLKMNYTQIANAAASTLGVDPLKIQFFKPQIYRDQPGNPVKCSFDGHLKDLVCSGGRKGPKKIYYQVLTMPINELENKVQFKCTFINADLKGEKELVILVDKNGYVHNLLTEAAKVVETVDTTALRLVEISASKIQRIVPSTTLLDSLVQQSQKNYRIEEIPREELSDDNRSLLVPVMHFQKEAYTSFGTPFYIKISEGETLGSLQDRVRKKINMPEKEFDKMKFSLVKMGKVTYYPEDPSTCISLSDFQSNNSNQQNWLGLDHVNKAPKRTRYAYTEKPIKILN</sequence>
<proteinExistence type="inferred from homology"/>
<gene>
    <name evidence="15" type="primary">LOC100215841</name>
</gene>
<keyword evidence="7 15" id="KW-0378">Hydrolase</keyword>
<dbReference type="Pfam" id="PF00443">
    <property type="entry name" value="UCH"/>
    <property type="match status" value="1"/>
</dbReference>
<dbReference type="Pfam" id="PF12436">
    <property type="entry name" value="USP7_ICP0_bdg"/>
    <property type="match status" value="1"/>
</dbReference>
<evidence type="ECO:0000256" key="6">
    <source>
        <dbReference type="ARBA" id="ARBA00022786"/>
    </source>
</evidence>
<evidence type="ECO:0000256" key="10">
    <source>
        <dbReference type="ARBA" id="ARBA00031508"/>
    </source>
</evidence>
<dbReference type="InterPro" id="IPR002083">
    <property type="entry name" value="MATH/TRAF_dom"/>
</dbReference>
<evidence type="ECO:0000259" key="13">
    <source>
        <dbReference type="PROSITE" id="PS50235"/>
    </source>
</evidence>
<dbReference type="PROSITE" id="PS00973">
    <property type="entry name" value="USP_2"/>
    <property type="match status" value="1"/>
</dbReference>
<organism evidence="14 15">
    <name type="scientific">Hydra vulgaris</name>
    <name type="common">Hydra</name>
    <name type="synonym">Hydra attenuata</name>
    <dbReference type="NCBI Taxonomy" id="6087"/>
    <lineage>
        <taxon>Eukaryota</taxon>
        <taxon>Metazoa</taxon>
        <taxon>Cnidaria</taxon>
        <taxon>Hydrozoa</taxon>
        <taxon>Hydroidolina</taxon>
        <taxon>Anthoathecata</taxon>
        <taxon>Aplanulata</taxon>
        <taxon>Hydridae</taxon>
        <taxon>Hydra</taxon>
    </lineage>
</organism>
<name>A0ABM4C9Q0_HYDVU</name>